<dbReference type="InterPro" id="IPR053134">
    <property type="entry name" value="RNA-dir_DNA_polymerase"/>
</dbReference>
<evidence type="ECO:0000313" key="3">
    <source>
        <dbReference type="Proteomes" id="UP000004994"/>
    </source>
</evidence>
<organism evidence="2">
    <name type="scientific">Solanum lycopersicum</name>
    <name type="common">Tomato</name>
    <name type="synonym">Lycopersicon esculentum</name>
    <dbReference type="NCBI Taxonomy" id="4081"/>
    <lineage>
        <taxon>Eukaryota</taxon>
        <taxon>Viridiplantae</taxon>
        <taxon>Streptophyta</taxon>
        <taxon>Embryophyta</taxon>
        <taxon>Tracheophyta</taxon>
        <taxon>Spermatophyta</taxon>
        <taxon>Magnoliopsida</taxon>
        <taxon>eudicotyledons</taxon>
        <taxon>Gunneridae</taxon>
        <taxon>Pentapetalae</taxon>
        <taxon>asterids</taxon>
        <taxon>lamiids</taxon>
        <taxon>Solanales</taxon>
        <taxon>Solanaceae</taxon>
        <taxon>Solanoideae</taxon>
        <taxon>Solaneae</taxon>
        <taxon>Solanum</taxon>
        <taxon>Solanum subgen. Lycopersicon</taxon>
    </lineage>
</organism>
<sequence>MSSVFRKMRASGEHRFVQPVFAKMVEGTRSKVMEDKLSRHEEVLAEVVRHQLEICDSQIRIQGTLELILDRLMNLERTPNRRNGDQQQGDGLLPFPEQQKVEGAAVYLTGDAEGWHHALLMSKRVVVWTGFKEELCSRFSLEPLEDVVEKFNKPLQTGTVDELLREFEYLKAQMLIRNPTLNESHFLSSFIGALKEEIKKNQGSYKPSVAMGSFQTNAQTPKAVVYPPGKSSAYRLTSNVYEYLKTNHLCFRCGEKFDPGHILEGEIEQEIQEVMCLSALSGGNRGVNSILVKGIVKNRNLVVLVDSRSTHNFIDEHTMKEIGYQPSYYAPVRVTVMNNITTGKNNNKLILHGIPEKGSLNMIFGSSMARVLKKGQALIAHLFMVKVDTSSVQEVESEQVQRVLEQYEDVFKEPKTLPLIRSLDHAIPLKPGAVPVSLRPNGYNYYQKEELERWVKEMISHGLNEITIKDKYPIPIVDDMLDELHRSIIFTKVDLRARYHQIRTKVEDVYKTAFRTHMGHYEFKVMPFEPTNAPKTFQALMNQVFQPFLRKFVLVFSYDILVYSLSLEDHIHHLIAVFTTLREHSLFAKRSKCSFGQPKVEYLGNVITKDGVSTDPTKINVMIEWPTPNSVRALRGFLGLTSYYRKYVASTICIPLTDLLKKGSFKWNAEAGEAFVALK</sequence>
<dbReference type="OMA" id="RIFMASN"/>
<dbReference type="Gramene" id="Solyc04g050753.1.1">
    <property type="protein sequence ID" value="Solyc04g050753.1.1"/>
    <property type="gene ID" value="Solyc04g050753.1"/>
</dbReference>
<name>A0A3Q7G3R7_SOLLC</name>
<dbReference type="SUPFAM" id="SSF56672">
    <property type="entry name" value="DNA/RNA polymerases"/>
    <property type="match status" value="1"/>
</dbReference>
<keyword evidence="3" id="KW-1185">Reference proteome</keyword>
<reference evidence="2" key="2">
    <citation type="submission" date="2019-01" db="UniProtKB">
        <authorList>
            <consortium name="EnsemblPlants"/>
        </authorList>
    </citation>
    <scope>IDENTIFICATION</scope>
    <source>
        <strain evidence="2">cv. Heinz 1706</strain>
    </source>
</reference>
<dbReference type="EnsemblPlants" id="Solyc04g050753.1.1">
    <property type="protein sequence ID" value="Solyc04g050753.1.1"/>
    <property type="gene ID" value="Solyc04g050753.1"/>
</dbReference>
<dbReference type="Proteomes" id="UP000004994">
    <property type="component" value="Chromosome 4"/>
</dbReference>
<accession>A0A3Q7G3R7</accession>
<dbReference type="PANTHER" id="PTHR24559:SF448">
    <property type="entry name" value="RNA-DIRECTED DNA POLYMERASE"/>
    <property type="match status" value="1"/>
</dbReference>
<evidence type="ECO:0000313" key="2">
    <source>
        <dbReference type="EnsemblPlants" id="Solyc04g050753.1.1"/>
    </source>
</evidence>
<proteinExistence type="predicted"/>
<dbReference type="STRING" id="4081.A0A3Q7G3R7"/>
<dbReference type="InParanoid" id="A0A3Q7G3R7"/>
<evidence type="ECO:0000259" key="1">
    <source>
        <dbReference type="Pfam" id="PF00078"/>
    </source>
</evidence>
<dbReference type="CDD" id="cd01647">
    <property type="entry name" value="RT_LTR"/>
    <property type="match status" value="1"/>
</dbReference>
<reference evidence="2" key="1">
    <citation type="journal article" date="2012" name="Nature">
        <title>The tomato genome sequence provides insights into fleshy fruit evolution.</title>
        <authorList>
            <consortium name="Tomato Genome Consortium"/>
        </authorList>
    </citation>
    <scope>NUCLEOTIDE SEQUENCE [LARGE SCALE GENOMIC DNA]</scope>
    <source>
        <strain evidence="2">cv. Heinz 1706</strain>
    </source>
</reference>
<dbReference type="InterPro" id="IPR000477">
    <property type="entry name" value="RT_dom"/>
</dbReference>
<dbReference type="InterPro" id="IPR043128">
    <property type="entry name" value="Rev_trsase/Diguanyl_cyclase"/>
</dbReference>
<protein>
    <recommendedName>
        <fullName evidence="1">Reverse transcriptase domain-containing protein</fullName>
    </recommendedName>
</protein>
<feature type="domain" description="Reverse transcriptase" evidence="1">
    <location>
        <begin position="460"/>
        <end position="605"/>
    </location>
</feature>
<dbReference type="Pfam" id="PF00078">
    <property type="entry name" value="RVT_1"/>
    <property type="match status" value="1"/>
</dbReference>
<dbReference type="InterPro" id="IPR043502">
    <property type="entry name" value="DNA/RNA_pol_sf"/>
</dbReference>
<dbReference type="Gene3D" id="3.30.70.270">
    <property type="match status" value="2"/>
</dbReference>
<dbReference type="AlphaFoldDB" id="A0A3Q7G3R7"/>
<dbReference type="PANTHER" id="PTHR24559">
    <property type="entry name" value="TRANSPOSON TY3-I GAG-POL POLYPROTEIN"/>
    <property type="match status" value="1"/>
</dbReference>